<feature type="chain" id="PRO_5008518725" evidence="1">
    <location>
        <begin position="27"/>
        <end position="637"/>
    </location>
</feature>
<evidence type="ECO:0000313" key="5">
    <source>
        <dbReference type="Proteomes" id="UP000092498"/>
    </source>
</evidence>
<dbReference type="PROSITE" id="PS51257">
    <property type="entry name" value="PROKAR_LIPOPROTEIN"/>
    <property type="match status" value="1"/>
</dbReference>
<dbReference type="STRING" id="1759059.ATE48_05245"/>
<dbReference type="InterPro" id="IPR011600">
    <property type="entry name" value="Pept_C14_caspase"/>
</dbReference>
<feature type="domain" description="Peptidase C14 caspase" evidence="2">
    <location>
        <begin position="398"/>
        <end position="599"/>
    </location>
</feature>
<organism evidence="4 5">
    <name type="scientific">Candidatus Viadribacter manganicus</name>
    <dbReference type="NCBI Taxonomy" id="1759059"/>
    <lineage>
        <taxon>Bacteria</taxon>
        <taxon>Pseudomonadati</taxon>
        <taxon>Pseudomonadota</taxon>
        <taxon>Alphaproteobacteria</taxon>
        <taxon>Hyphomonadales</taxon>
        <taxon>Hyphomonadaceae</taxon>
        <taxon>Candidatus Viadribacter</taxon>
    </lineage>
</organism>
<evidence type="ECO:0000313" key="4">
    <source>
        <dbReference type="EMBL" id="ANP45359.1"/>
    </source>
</evidence>
<dbReference type="SUPFAM" id="SSF52129">
    <property type="entry name" value="Caspase-like"/>
    <property type="match status" value="1"/>
</dbReference>
<protein>
    <submittedName>
        <fullName evidence="4">Uncharacterized protein</fullName>
    </submittedName>
</protein>
<reference evidence="4 5" key="1">
    <citation type="submission" date="2015-11" db="EMBL/GenBank/DDBJ databases">
        <title>Whole-Genome Sequence of Candidatus Oderbacter manganicum from the National Park Lower Oder Valley, Germany.</title>
        <authorList>
            <person name="Braun B."/>
            <person name="Liere K."/>
            <person name="Szewzyk U."/>
        </authorList>
    </citation>
    <scope>NUCLEOTIDE SEQUENCE [LARGE SCALE GENOMIC DNA]</scope>
    <source>
        <strain evidence="4 5">OTSz_A_272</strain>
    </source>
</reference>
<dbReference type="GO" id="GO:0005737">
    <property type="term" value="C:cytoplasm"/>
    <property type="evidence" value="ECO:0007669"/>
    <property type="project" value="TreeGrafter"/>
</dbReference>
<proteinExistence type="predicted"/>
<feature type="domain" description="Peptidase C-terminal archaeal/bacterial" evidence="3">
    <location>
        <begin position="302"/>
        <end position="366"/>
    </location>
</feature>
<dbReference type="PANTHER" id="PTHR48104">
    <property type="entry name" value="METACASPASE-4"/>
    <property type="match status" value="1"/>
</dbReference>
<dbReference type="InterPro" id="IPR007280">
    <property type="entry name" value="Peptidase_C_arc/bac"/>
</dbReference>
<dbReference type="Pfam" id="PF00656">
    <property type="entry name" value="Peptidase_C14"/>
    <property type="match status" value="1"/>
</dbReference>
<feature type="signal peptide" evidence="1">
    <location>
        <begin position="1"/>
        <end position="26"/>
    </location>
</feature>
<dbReference type="PROSITE" id="PS00018">
    <property type="entry name" value="EF_HAND_1"/>
    <property type="match status" value="1"/>
</dbReference>
<accession>A0A1B1AFL5</accession>
<dbReference type="GO" id="GO:0004197">
    <property type="term" value="F:cysteine-type endopeptidase activity"/>
    <property type="evidence" value="ECO:0007669"/>
    <property type="project" value="InterPro"/>
</dbReference>
<gene>
    <name evidence="4" type="ORF">ATE48_05245</name>
</gene>
<dbReference type="PANTHER" id="PTHR48104:SF30">
    <property type="entry name" value="METACASPASE-1"/>
    <property type="match status" value="1"/>
</dbReference>
<dbReference type="GO" id="GO:0006508">
    <property type="term" value="P:proteolysis"/>
    <property type="evidence" value="ECO:0007669"/>
    <property type="project" value="InterPro"/>
</dbReference>
<dbReference type="Gene3D" id="3.40.50.1460">
    <property type="match status" value="1"/>
</dbReference>
<keyword evidence="5" id="KW-1185">Reference proteome</keyword>
<dbReference type="OrthoDB" id="174027at2"/>
<evidence type="ECO:0000259" key="2">
    <source>
        <dbReference type="Pfam" id="PF00656"/>
    </source>
</evidence>
<name>A0A1B1AFL5_9PROT</name>
<dbReference type="AlphaFoldDB" id="A0A1B1AFL5"/>
<evidence type="ECO:0000259" key="3">
    <source>
        <dbReference type="Pfam" id="PF04151"/>
    </source>
</evidence>
<dbReference type="Proteomes" id="UP000092498">
    <property type="component" value="Chromosome"/>
</dbReference>
<dbReference type="InterPro" id="IPR050452">
    <property type="entry name" value="Metacaspase"/>
</dbReference>
<dbReference type="EMBL" id="CP013244">
    <property type="protein sequence ID" value="ANP45359.1"/>
    <property type="molecule type" value="Genomic_DNA"/>
</dbReference>
<dbReference type="Gene3D" id="2.60.120.380">
    <property type="match status" value="3"/>
</dbReference>
<dbReference type="InterPro" id="IPR029030">
    <property type="entry name" value="Caspase-like_dom_sf"/>
</dbReference>
<dbReference type="InterPro" id="IPR018247">
    <property type="entry name" value="EF_Hand_1_Ca_BS"/>
</dbReference>
<dbReference type="InParanoid" id="A0A1B1AFL5"/>
<keyword evidence="1" id="KW-0732">Signal</keyword>
<dbReference type="KEGG" id="cbot:ATE48_05245"/>
<evidence type="ECO:0000256" key="1">
    <source>
        <dbReference type="SAM" id="SignalP"/>
    </source>
</evidence>
<dbReference type="Pfam" id="PF04151">
    <property type="entry name" value="PPC"/>
    <property type="match status" value="1"/>
</dbReference>
<sequence length="637" mass="67050">MLPMNIRTAAAVILAAAVAACGQLLGAGGGLQPGQPVNGTLEVSETKSDQNNAVADTFQLNGRQGEQYTLTLTSEAFDAYLYVRGPGSLSQDNDDDGSGSYNSRLNITFPENGVAQVYVTSFSRNAVGAYQLLVERTGEATPNVANNTTPGQAPPIAAQQLAGELAPGDQQLGSGEYLDTFPLQGVAGQQVEITLSSQQFDTYVAISGPGGFQQYNDDDTENNTRNSRLVATLPANGEYTVHVTSYAAGETGAYQLNVAPTSTTTASGALAGGDAQSFTAGQTMNGELAQGDTTLNSGEFIDTFSFQGQAGQRVTIDMRSTAVDPYLILLAPSGAQEDNDDASSSDRNARIETTLAESGQYRIGATSYQPGERGAYVVTLQQGAAPQVSANNSARRVFAVMVGISDYPGSGNDLPLTAEDARKLQQALARQGTLAPESVTLIDAQATRAGLRQAFQRVAAAAGPDDLFLFFYSGHGNQVRGQVSATEPDGKDETIEMVDGSITDDELNQLFQQVRAQTSLLVLDSCFSGGFARDVVSRPGVMGLFSSEEDLTSSVAEKFQAGGFLSHFIQTGLEGGADENRDRVITAGELGAYVRREFAREERIAASTQEGQSNYQFPVVERGAVQVDAPILGLGRT</sequence>